<organism evidence="2 3">
    <name type="scientific">Psychromarinibacter halotolerans</name>
    <dbReference type="NCBI Taxonomy" id="1775175"/>
    <lineage>
        <taxon>Bacteria</taxon>
        <taxon>Pseudomonadati</taxon>
        <taxon>Pseudomonadota</taxon>
        <taxon>Alphaproteobacteria</taxon>
        <taxon>Rhodobacterales</taxon>
        <taxon>Paracoccaceae</taxon>
        <taxon>Psychromarinibacter</taxon>
    </lineage>
</organism>
<reference evidence="3" key="1">
    <citation type="journal article" date="2019" name="Int. J. Syst. Evol. Microbiol.">
        <title>The Global Catalogue of Microorganisms (GCM) 10K type strain sequencing project: providing services to taxonomists for standard genome sequencing and annotation.</title>
        <authorList>
            <consortium name="The Broad Institute Genomics Platform"/>
            <consortium name="The Broad Institute Genome Sequencing Center for Infectious Disease"/>
            <person name="Wu L."/>
            <person name="Ma J."/>
        </authorList>
    </citation>
    <scope>NUCLEOTIDE SEQUENCE [LARGE SCALE GENOMIC DNA]</scope>
    <source>
        <strain evidence="3">KCTC 52366</strain>
    </source>
</reference>
<proteinExistence type="predicted"/>
<feature type="domain" description="DUF6473" evidence="1">
    <location>
        <begin position="1"/>
        <end position="279"/>
    </location>
</feature>
<evidence type="ECO:0000313" key="3">
    <source>
        <dbReference type="Proteomes" id="UP001595632"/>
    </source>
</evidence>
<evidence type="ECO:0000313" key="2">
    <source>
        <dbReference type="EMBL" id="MFC3145967.1"/>
    </source>
</evidence>
<protein>
    <submittedName>
        <fullName evidence="2">DUF6473 family protein</fullName>
    </submittedName>
</protein>
<gene>
    <name evidence="2" type="ORF">ACFOGP_24815</name>
</gene>
<keyword evidence="3" id="KW-1185">Reference proteome</keyword>
<dbReference type="EMBL" id="JBHRTB010000010">
    <property type="protein sequence ID" value="MFC3145967.1"/>
    <property type="molecule type" value="Genomic_DNA"/>
</dbReference>
<dbReference type="Pfam" id="PF20078">
    <property type="entry name" value="DUF6473"/>
    <property type="match status" value="1"/>
</dbReference>
<dbReference type="InterPro" id="IPR045524">
    <property type="entry name" value="DUF6473"/>
</dbReference>
<name>A0ABV7GXE6_9RHOB</name>
<accession>A0ABV7GXE6</accession>
<dbReference type="RefSeq" id="WP_275634969.1">
    <property type="nucleotide sequence ID" value="NZ_JARGYD010000015.1"/>
</dbReference>
<dbReference type="Proteomes" id="UP001595632">
    <property type="component" value="Unassembled WGS sequence"/>
</dbReference>
<sequence>MNYGNLERPALDYFPCRYGASKQLFRGPRRRLEGDFVAYLGGTETYGKFIDTPFPALVEVELGIRGVNLGCINAGIDAYFNDKTLLEICNKSQVAVMQVMGAQNMSNRFYAVHPRRNDRFLRASTLLHKIYPEVDFTEFSFTRHMLQTLKDISPEKFAMLRGELKEAWLARMRMLLSQIERPVVLLWLSDHPPLEDDDRSFGQHELACGDPLFIDRPMLMSLEGKVTKVVEVVASAPERRSGMDEMHFAEGERAAAEEMLGPVVHRRAARALAPVLKSML</sequence>
<evidence type="ECO:0000259" key="1">
    <source>
        <dbReference type="Pfam" id="PF20078"/>
    </source>
</evidence>
<comment type="caution">
    <text evidence="2">The sequence shown here is derived from an EMBL/GenBank/DDBJ whole genome shotgun (WGS) entry which is preliminary data.</text>
</comment>